<protein>
    <submittedName>
        <fullName evidence="2">Uncharacterized protein</fullName>
    </submittedName>
</protein>
<comment type="caution">
    <text evidence="2">The sequence shown here is derived from an EMBL/GenBank/DDBJ whole genome shotgun (WGS) entry which is preliminary data.</text>
</comment>
<dbReference type="Proteomes" id="UP000237686">
    <property type="component" value="Unassembled WGS sequence"/>
</dbReference>
<organism evidence="2 3">
    <name type="scientific">Burkholderia multivorans</name>
    <dbReference type="NCBI Taxonomy" id="87883"/>
    <lineage>
        <taxon>Bacteria</taxon>
        <taxon>Pseudomonadati</taxon>
        <taxon>Pseudomonadota</taxon>
        <taxon>Betaproteobacteria</taxon>
        <taxon>Burkholderiales</taxon>
        <taxon>Burkholderiaceae</taxon>
        <taxon>Burkholderia</taxon>
        <taxon>Burkholderia cepacia complex</taxon>
    </lineage>
</organism>
<proteinExistence type="predicted"/>
<evidence type="ECO:0000313" key="2">
    <source>
        <dbReference type="EMBL" id="PRF22480.1"/>
    </source>
</evidence>
<evidence type="ECO:0000256" key="1">
    <source>
        <dbReference type="SAM" id="MobiDB-lite"/>
    </source>
</evidence>
<evidence type="ECO:0000313" key="3">
    <source>
        <dbReference type="Proteomes" id="UP000237686"/>
    </source>
</evidence>
<feature type="region of interest" description="Disordered" evidence="1">
    <location>
        <begin position="1"/>
        <end position="32"/>
    </location>
</feature>
<reference evidence="2 3" key="1">
    <citation type="submission" date="2018-03" db="EMBL/GenBank/DDBJ databases">
        <authorList>
            <person name="Nguyen K."/>
            <person name="Fouts D."/>
            <person name="Sutton G."/>
        </authorList>
    </citation>
    <scope>NUCLEOTIDE SEQUENCE [LARGE SCALE GENOMIC DNA]</scope>
    <source>
        <strain evidence="2 3">AU17135</strain>
    </source>
</reference>
<name>A0A8E2RWU8_9BURK</name>
<sequence length="74" mass="7575">MSGGALTGAGADLGNDASRRAKPSAGGRSAIDIRNDCRTRVATPTVAQDARAVPARALALRRTACAVSRVNRRA</sequence>
<accession>A0A8E2RWU8</accession>
<gene>
    <name evidence="2" type="ORF">C6P98_15785</name>
</gene>
<dbReference type="AlphaFoldDB" id="A0A8E2RWU8"/>
<dbReference type="EMBL" id="PVFZ01000043">
    <property type="protein sequence ID" value="PRF22480.1"/>
    <property type="molecule type" value="Genomic_DNA"/>
</dbReference>